<evidence type="ECO:0000256" key="3">
    <source>
        <dbReference type="ARBA" id="ARBA00022692"/>
    </source>
</evidence>
<dbReference type="AlphaFoldDB" id="A0AA41X4E3"/>
<evidence type="ECO:0000313" key="12">
    <source>
        <dbReference type="Proteomes" id="UP001156102"/>
    </source>
</evidence>
<comment type="function">
    <text evidence="9 10">Fluoride-specific ion channel. Important for reducing fluoride concentration in the cell, thus reducing its toxicity.</text>
</comment>
<keyword evidence="6 10" id="KW-0407">Ion channel</keyword>
<dbReference type="PANTHER" id="PTHR28259">
    <property type="entry name" value="FLUORIDE EXPORT PROTEIN 1-RELATED"/>
    <property type="match status" value="1"/>
</dbReference>
<evidence type="ECO:0000313" key="11">
    <source>
        <dbReference type="EMBL" id="MCP8966978.1"/>
    </source>
</evidence>
<keyword evidence="10" id="KW-0479">Metal-binding</keyword>
<dbReference type="HAMAP" id="MF_00454">
    <property type="entry name" value="FluC"/>
    <property type="match status" value="1"/>
</dbReference>
<dbReference type="GO" id="GO:0005886">
    <property type="term" value="C:plasma membrane"/>
    <property type="evidence" value="ECO:0007669"/>
    <property type="project" value="UniProtKB-SubCell"/>
</dbReference>
<dbReference type="Proteomes" id="UP001156102">
    <property type="component" value="Unassembled WGS sequence"/>
</dbReference>
<evidence type="ECO:0000256" key="7">
    <source>
        <dbReference type="ARBA" id="ARBA00035120"/>
    </source>
</evidence>
<gene>
    <name evidence="10" type="primary">fluC</name>
    <name evidence="10" type="synonym">crcB</name>
    <name evidence="11" type="ORF">NK662_00310</name>
</gene>
<keyword evidence="10" id="KW-0813">Transport</keyword>
<comment type="catalytic activity">
    <reaction evidence="8">
        <text>fluoride(in) = fluoride(out)</text>
        <dbReference type="Rhea" id="RHEA:76159"/>
        <dbReference type="ChEBI" id="CHEBI:17051"/>
    </reaction>
    <physiologicalReaction direction="left-to-right" evidence="8">
        <dbReference type="Rhea" id="RHEA:76160"/>
    </physiologicalReaction>
</comment>
<feature type="transmembrane region" description="Helical" evidence="10">
    <location>
        <begin position="96"/>
        <end position="115"/>
    </location>
</feature>
<accession>A0AA41X4E3</accession>
<comment type="subcellular location">
    <subcellularLocation>
        <location evidence="1 10">Cell membrane</location>
        <topology evidence="1 10">Multi-pass membrane protein</topology>
    </subcellularLocation>
</comment>
<reference evidence="11" key="1">
    <citation type="submission" date="2022-07" db="EMBL/GenBank/DDBJ databases">
        <authorList>
            <person name="Li W.-J."/>
            <person name="Deng Q.-Q."/>
        </authorList>
    </citation>
    <scope>NUCLEOTIDE SEQUENCE</scope>
    <source>
        <strain evidence="11">SYSU M60031</strain>
    </source>
</reference>
<proteinExistence type="inferred from homology"/>
<dbReference type="Pfam" id="PF02537">
    <property type="entry name" value="CRCB"/>
    <property type="match status" value="1"/>
</dbReference>
<evidence type="ECO:0000256" key="4">
    <source>
        <dbReference type="ARBA" id="ARBA00022989"/>
    </source>
</evidence>
<keyword evidence="10" id="KW-0406">Ion transport</keyword>
<feature type="binding site" evidence="10">
    <location>
        <position position="72"/>
    </location>
    <ligand>
        <name>Na(+)</name>
        <dbReference type="ChEBI" id="CHEBI:29101"/>
        <note>structural</note>
    </ligand>
</feature>
<sequence>MQSIAVGTAGILGALLRYGLGLLLPWTGGFPAATFSANMLGSFLLAFLTSWLFRSGRLSPQLVAGIGTGFIGSFTTFSTFSMEMVRLLESGEAGNAAAYGLGSAAGGLLLAYAGWQTGEVLAARRQRV</sequence>
<dbReference type="RefSeq" id="WP_254756199.1">
    <property type="nucleotide sequence ID" value="NZ_JANCLT010000001.1"/>
</dbReference>
<feature type="binding site" evidence="10">
    <location>
        <position position="75"/>
    </location>
    <ligand>
        <name>Na(+)</name>
        <dbReference type="ChEBI" id="CHEBI:29101"/>
        <note>structural</note>
    </ligand>
</feature>
<dbReference type="PANTHER" id="PTHR28259:SF1">
    <property type="entry name" value="FLUORIDE EXPORT PROTEIN 1-RELATED"/>
    <property type="match status" value="1"/>
</dbReference>
<evidence type="ECO:0000256" key="10">
    <source>
        <dbReference type="HAMAP-Rule" id="MF_00454"/>
    </source>
</evidence>
<keyword evidence="3 10" id="KW-0812">Transmembrane</keyword>
<keyword evidence="10" id="KW-0915">Sodium</keyword>
<organism evidence="11 12">
    <name type="scientific">Ectobacillus ponti</name>
    <dbReference type="NCBI Taxonomy" id="2961894"/>
    <lineage>
        <taxon>Bacteria</taxon>
        <taxon>Bacillati</taxon>
        <taxon>Bacillota</taxon>
        <taxon>Bacilli</taxon>
        <taxon>Bacillales</taxon>
        <taxon>Bacillaceae</taxon>
        <taxon>Ectobacillus</taxon>
    </lineage>
</organism>
<comment type="activity regulation">
    <text evidence="10">Na(+) is not transported, but it plays an essential structural role and its presence is essential for fluoride channel function.</text>
</comment>
<evidence type="ECO:0000256" key="9">
    <source>
        <dbReference type="ARBA" id="ARBA00049940"/>
    </source>
</evidence>
<evidence type="ECO:0000256" key="6">
    <source>
        <dbReference type="ARBA" id="ARBA00023303"/>
    </source>
</evidence>
<dbReference type="GO" id="GO:0062054">
    <property type="term" value="F:fluoride channel activity"/>
    <property type="evidence" value="ECO:0007669"/>
    <property type="project" value="UniProtKB-UniRule"/>
</dbReference>
<keyword evidence="2 10" id="KW-1003">Cell membrane</keyword>
<keyword evidence="12" id="KW-1185">Reference proteome</keyword>
<feature type="transmembrane region" description="Helical" evidence="10">
    <location>
        <begin position="62"/>
        <end position="84"/>
    </location>
</feature>
<evidence type="ECO:0000256" key="2">
    <source>
        <dbReference type="ARBA" id="ARBA00022475"/>
    </source>
</evidence>
<comment type="caution">
    <text evidence="11">The sequence shown here is derived from an EMBL/GenBank/DDBJ whole genome shotgun (WGS) entry which is preliminary data.</text>
</comment>
<evidence type="ECO:0000256" key="1">
    <source>
        <dbReference type="ARBA" id="ARBA00004651"/>
    </source>
</evidence>
<comment type="similarity">
    <text evidence="7 10">Belongs to the fluoride channel Fluc/FEX (TC 1.A.43) family.</text>
</comment>
<dbReference type="InterPro" id="IPR003691">
    <property type="entry name" value="FluC"/>
</dbReference>
<evidence type="ECO:0000256" key="5">
    <source>
        <dbReference type="ARBA" id="ARBA00023136"/>
    </source>
</evidence>
<keyword evidence="4 10" id="KW-1133">Transmembrane helix</keyword>
<dbReference type="GO" id="GO:0140114">
    <property type="term" value="P:cellular detoxification of fluoride"/>
    <property type="evidence" value="ECO:0007669"/>
    <property type="project" value="UniProtKB-UniRule"/>
</dbReference>
<evidence type="ECO:0000256" key="8">
    <source>
        <dbReference type="ARBA" id="ARBA00035585"/>
    </source>
</evidence>
<dbReference type="GO" id="GO:0046872">
    <property type="term" value="F:metal ion binding"/>
    <property type="evidence" value="ECO:0007669"/>
    <property type="project" value="UniProtKB-KW"/>
</dbReference>
<dbReference type="EMBL" id="JANCLT010000001">
    <property type="protein sequence ID" value="MCP8966978.1"/>
    <property type="molecule type" value="Genomic_DNA"/>
</dbReference>
<protein>
    <recommendedName>
        <fullName evidence="10">Fluoride-specific ion channel FluC</fullName>
    </recommendedName>
</protein>
<feature type="transmembrane region" description="Helical" evidence="10">
    <location>
        <begin position="31"/>
        <end position="53"/>
    </location>
</feature>
<name>A0AA41X4E3_9BACI</name>
<keyword evidence="5 10" id="KW-0472">Membrane</keyword>